<evidence type="ECO:0000313" key="2">
    <source>
        <dbReference type="EMBL" id="TGO59429.1"/>
    </source>
</evidence>
<accession>A0A4Z1ICQ9</accession>
<name>A0A4Z1ICQ9_9HELO</name>
<gene>
    <name evidence="2" type="ORF">BOTNAR_0162g00090</name>
</gene>
<proteinExistence type="predicted"/>
<feature type="region of interest" description="Disordered" evidence="1">
    <location>
        <begin position="46"/>
        <end position="100"/>
    </location>
</feature>
<reference evidence="2 3" key="1">
    <citation type="submission" date="2017-12" db="EMBL/GenBank/DDBJ databases">
        <title>Comparative genomics of Botrytis spp.</title>
        <authorList>
            <person name="Valero-Jimenez C.A."/>
            <person name="Tapia P."/>
            <person name="Veloso J."/>
            <person name="Silva-Moreno E."/>
            <person name="Staats M."/>
            <person name="Valdes J.H."/>
            <person name="Van Kan J.A.L."/>
        </authorList>
    </citation>
    <scope>NUCLEOTIDE SEQUENCE [LARGE SCALE GENOMIC DNA]</scope>
    <source>
        <strain evidence="2 3">MUCL2120</strain>
    </source>
</reference>
<evidence type="ECO:0000256" key="1">
    <source>
        <dbReference type="SAM" id="MobiDB-lite"/>
    </source>
</evidence>
<comment type="caution">
    <text evidence="2">The sequence shown here is derived from an EMBL/GenBank/DDBJ whole genome shotgun (WGS) entry which is preliminary data.</text>
</comment>
<feature type="compositionally biased region" description="Basic and acidic residues" evidence="1">
    <location>
        <begin position="46"/>
        <end position="63"/>
    </location>
</feature>
<evidence type="ECO:0000313" key="3">
    <source>
        <dbReference type="Proteomes" id="UP000297452"/>
    </source>
</evidence>
<sequence length="100" mass="11136">MSVGIKILESDADQKDKCVRNPRRDSFLGDPFRQWKSGCENNEERRIGQKEKVGQKEAADRYEGVGGYPVGGEKKEGFDNEEGGEVISGGGLRKECNEKK</sequence>
<dbReference type="Proteomes" id="UP000297452">
    <property type="component" value="Unassembled WGS sequence"/>
</dbReference>
<keyword evidence="3" id="KW-1185">Reference proteome</keyword>
<dbReference type="AlphaFoldDB" id="A0A4Z1ICQ9"/>
<protein>
    <submittedName>
        <fullName evidence="2">Uncharacterized protein</fullName>
    </submittedName>
</protein>
<organism evidence="2 3">
    <name type="scientific">Botryotinia narcissicola</name>
    <dbReference type="NCBI Taxonomy" id="278944"/>
    <lineage>
        <taxon>Eukaryota</taxon>
        <taxon>Fungi</taxon>
        <taxon>Dikarya</taxon>
        <taxon>Ascomycota</taxon>
        <taxon>Pezizomycotina</taxon>
        <taxon>Leotiomycetes</taxon>
        <taxon>Helotiales</taxon>
        <taxon>Sclerotiniaceae</taxon>
        <taxon>Botryotinia</taxon>
    </lineage>
</organism>
<dbReference type="EMBL" id="PQXJ01000162">
    <property type="protein sequence ID" value="TGO59429.1"/>
    <property type="molecule type" value="Genomic_DNA"/>
</dbReference>